<dbReference type="Gene3D" id="1.10.10.10">
    <property type="entry name" value="Winged helix-like DNA-binding domain superfamily/Winged helix DNA-binding domain"/>
    <property type="match status" value="1"/>
</dbReference>
<dbReference type="InterPro" id="IPR011991">
    <property type="entry name" value="ArsR-like_HTH"/>
</dbReference>
<dbReference type="SUPFAM" id="SSF46785">
    <property type="entry name" value="Winged helix' DNA-binding domain"/>
    <property type="match status" value="1"/>
</dbReference>
<sequence>MGGNTMKHDAFGVCPFVTAQRLLQGKWAIILLHQLDGGTKRFSELERATGITHATLASQLKALEKDSLVTRHVYAEVPPRVEYALTDMGRRFGPVLASIETWGNEYIAYLRTQK</sequence>
<feature type="domain" description="HTH hxlR-type" evidence="4">
    <location>
        <begin position="14"/>
        <end position="111"/>
    </location>
</feature>
<dbReference type="Proteomes" id="UP000754226">
    <property type="component" value="Unassembled WGS sequence"/>
</dbReference>
<dbReference type="InterPro" id="IPR002577">
    <property type="entry name" value="HTH_HxlR"/>
</dbReference>
<dbReference type="EMBL" id="JAGZCZ010000001">
    <property type="protein sequence ID" value="MBS5519005.1"/>
    <property type="molecule type" value="Genomic_DNA"/>
</dbReference>
<comment type="caution">
    <text evidence="5">The sequence shown here is derived from an EMBL/GenBank/DDBJ whole genome shotgun (WGS) entry which is preliminary data.</text>
</comment>
<evidence type="ECO:0000256" key="1">
    <source>
        <dbReference type="ARBA" id="ARBA00023015"/>
    </source>
</evidence>
<keyword evidence="1" id="KW-0805">Transcription regulation</keyword>
<dbReference type="GO" id="GO:0003677">
    <property type="term" value="F:DNA binding"/>
    <property type="evidence" value="ECO:0007669"/>
    <property type="project" value="UniProtKB-KW"/>
</dbReference>
<evidence type="ECO:0000313" key="5">
    <source>
        <dbReference type="EMBL" id="MBS5519005.1"/>
    </source>
</evidence>
<dbReference type="Pfam" id="PF01638">
    <property type="entry name" value="HxlR"/>
    <property type="match status" value="1"/>
</dbReference>
<accession>A0A943I0L3</accession>
<evidence type="ECO:0000313" key="6">
    <source>
        <dbReference type="Proteomes" id="UP000754226"/>
    </source>
</evidence>
<dbReference type="InterPro" id="IPR036388">
    <property type="entry name" value="WH-like_DNA-bd_sf"/>
</dbReference>
<evidence type="ECO:0000256" key="2">
    <source>
        <dbReference type="ARBA" id="ARBA00023125"/>
    </source>
</evidence>
<dbReference type="CDD" id="cd00090">
    <property type="entry name" value="HTH_ARSR"/>
    <property type="match status" value="1"/>
</dbReference>
<evidence type="ECO:0000259" key="4">
    <source>
        <dbReference type="PROSITE" id="PS51118"/>
    </source>
</evidence>
<organism evidence="5 6">
    <name type="scientific">Acidaminococcus intestini</name>
    <dbReference type="NCBI Taxonomy" id="187327"/>
    <lineage>
        <taxon>Bacteria</taxon>
        <taxon>Bacillati</taxon>
        <taxon>Bacillota</taxon>
        <taxon>Negativicutes</taxon>
        <taxon>Acidaminococcales</taxon>
        <taxon>Acidaminococcaceae</taxon>
        <taxon>Acidaminococcus</taxon>
    </lineage>
</organism>
<dbReference type="PANTHER" id="PTHR33204">
    <property type="entry name" value="TRANSCRIPTIONAL REGULATOR, MARR FAMILY"/>
    <property type="match status" value="1"/>
</dbReference>
<name>A0A943I0L3_9FIRM</name>
<dbReference type="PROSITE" id="PS51118">
    <property type="entry name" value="HTH_HXLR"/>
    <property type="match status" value="1"/>
</dbReference>
<reference evidence="5" key="1">
    <citation type="submission" date="2021-02" db="EMBL/GenBank/DDBJ databases">
        <title>Infant gut strain persistence is associated with maternal origin, phylogeny, and functional potential including surface adhesion and iron acquisition.</title>
        <authorList>
            <person name="Lou Y.C."/>
        </authorList>
    </citation>
    <scope>NUCLEOTIDE SEQUENCE</scope>
    <source>
        <strain evidence="5">L3_106_000M1_dasL3_106_000M1_concoct_15</strain>
    </source>
</reference>
<proteinExistence type="predicted"/>
<keyword evidence="2" id="KW-0238">DNA-binding</keyword>
<keyword evidence="3" id="KW-0804">Transcription</keyword>
<gene>
    <name evidence="5" type="ORF">KHX13_01475</name>
</gene>
<dbReference type="AlphaFoldDB" id="A0A943I0L3"/>
<protein>
    <submittedName>
        <fullName evidence="5">Helix-turn-helix transcriptional regulator</fullName>
    </submittedName>
</protein>
<dbReference type="InterPro" id="IPR036390">
    <property type="entry name" value="WH_DNA-bd_sf"/>
</dbReference>
<evidence type="ECO:0000256" key="3">
    <source>
        <dbReference type="ARBA" id="ARBA00023163"/>
    </source>
</evidence>